<keyword evidence="1" id="KW-0812">Transmembrane</keyword>
<gene>
    <name evidence="2" type="ORF">A2573_01265</name>
</gene>
<evidence type="ECO:0000313" key="3">
    <source>
        <dbReference type="Proteomes" id="UP000177596"/>
    </source>
</evidence>
<evidence type="ECO:0000313" key="2">
    <source>
        <dbReference type="EMBL" id="OGM88244.1"/>
    </source>
</evidence>
<proteinExistence type="predicted"/>
<dbReference type="Proteomes" id="UP000177596">
    <property type="component" value="Unassembled WGS sequence"/>
</dbReference>
<organism evidence="2 3">
    <name type="scientific">Candidatus Woesebacteria bacterium RIFOXYD1_FULL_43_18</name>
    <dbReference type="NCBI Taxonomy" id="1802551"/>
    <lineage>
        <taxon>Bacteria</taxon>
        <taxon>Candidatus Woeseibacteriota</taxon>
    </lineage>
</organism>
<feature type="transmembrane region" description="Helical" evidence="1">
    <location>
        <begin position="139"/>
        <end position="161"/>
    </location>
</feature>
<evidence type="ECO:0000256" key="1">
    <source>
        <dbReference type="SAM" id="Phobius"/>
    </source>
</evidence>
<keyword evidence="1" id="KW-1133">Transmembrane helix</keyword>
<protein>
    <submittedName>
        <fullName evidence="2">Uncharacterized protein</fullName>
    </submittedName>
</protein>
<name>A0A1F8DI07_9BACT</name>
<comment type="caution">
    <text evidence="2">The sequence shown here is derived from an EMBL/GenBank/DDBJ whole genome shotgun (WGS) entry which is preliminary data.</text>
</comment>
<reference evidence="2 3" key="1">
    <citation type="journal article" date="2016" name="Nat. Commun.">
        <title>Thousands of microbial genomes shed light on interconnected biogeochemical processes in an aquifer system.</title>
        <authorList>
            <person name="Anantharaman K."/>
            <person name="Brown C.T."/>
            <person name="Hug L.A."/>
            <person name="Sharon I."/>
            <person name="Castelle C.J."/>
            <person name="Probst A.J."/>
            <person name="Thomas B.C."/>
            <person name="Singh A."/>
            <person name="Wilkins M.J."/>
            <person name="Karaoz U."/>
            <person name="Brodie E.L."/>
            <person name="Williams K.H."/>
            <person name="Hubbard S.S."/>
            <person name="Banfield J.F."/>
        </authorList>
    </citation>
    <scope>NUCLEOTIDE SEQUENCE [LARGE SCALE GENOMIC DNA]</scope>
</reference>
<keyword evidence="1" id="KW-0472">Membrane</keyword>
<dbReference type="EMBL" id="MGIL01000014">
    <property type="protein sequence ID" value="OGM88244.1"/>
    <property type="molecule type" value="Genomic_DNA"/>
</dbReference>
<dbReference type="AlphaFoldDB" id="A0A1F8DI07"/>
<accession>A0A1F8DI07</accession>
<sequence>MKNLVKIVFALFGITLLVYLAWPAPPFPKTLWDFEPSTEPADKESTLRRGYYTNITRGQLMDHYSQQLGWGERLNYPPEDAQTLIRDQTHATFLEEIVHPMRESLFVAGNELGPKEGAFVAGGKEFKQKVIVKYVTSNVFVRILTGLLTLGLIWILGTEWVKTVKVLKKTVHL</sequence>